<feature type="region of interest" description="Disordered" evidence="1">
    <location>
        <begin position="449"/>
        <end position="472"/>
    </location>
</feature>
<accession>A0AAU9LUC2</accession>
<dbReference type="EMBL" id="CAKMRJ010000113">
    <property type="protein sequence ID" value="CAH1418002.1"/>
    <property type="molecule type" value="Genomic_DNA"/>
</dbReference>
<feature type="region of interest" description="Disordered" evidence="1">
    <location>
        <begin position="70"/>
        <end position="138"/>
    </location>
</feature>
<evidence type="ECO:0000313" key="3">
    <source>
        <dbReference type="Proteomes" id="UP001157418"/>
    </source>
</evidence>
<feature type="compositionally biased region" description="Basic and acidic residues" evidence="1">
    <location>
        <begin position="111"/>
        <end position="125"/>
    </location>
</feature>
<reference evidence="2 3" key="1">
    <citation type="submission" date="2022-01" db="EMBL/GenBank/DDBJ databases">
        <authorList>
            <person name="Xiong W."/>
            <person name="Schranz E."/>
        </authorList>
    </citation>
    <scope>NUCLEOTIDE SEQUENCE [LARGE SCALE GENOMIC DNA]</scope>
</reference>
<proteinExistence type="predicted"/>
<gene>
    <name evidence="2" type="ORF">LVIROSA_LOCUS5627</name>
</gene>
<feature type="region of interest" description="Disordered" evidence="1">
    <location>
        <begin position="1"/>
        <end position="36"/>
    </location>
</feature>
<dbReference type="AlphaFoldDB" id="A0AAU9LUC2"/>
<name>A0AAU9LUC2_9ASTR</name>
<feature type="region of interest" description="Disordered" evidence="1">
    <location>
        <begin position="143"/>
        <end position="162"/>
    </location>
</feature>
<evidence type="ECO:0000313" key="2">
    <source>
        <dbReference type="EMBL" id="CAH1418002.1"/>
    </source>
</evidence>
<protein>
    <submittedName>
        <fullName evidence="2">Uncharacterized protein</fullName>
    </submittedName>
</protein>
<feature type="compositionally biased region" description="Basic residues" evidence="1">
    <location>
        <begin position="84"/>
        <end position="95"/>
    </location>
</feature>
<comment type="caution">
    <text evidence="2">The sequence shown here is derived from an EMBL/GenBank/DDBJ whole genome shotgun (WGS) entry which is preliminary data.</text>
</comment>
<sequence length="472" mass="52186">MYSTLAPPIETAKMKKQNGDSKKNTKKVKTPSQSVSEKISVFTKRKRTLVKRRKLSDIFASLDRQATINQQSVLLPPKTNGKEPKKRRGRPKKSALKQSMIKKTSSLTCEGRVDYGVDQSRETSPDRGGGSNRSDQLRPLLSLLPQRRRAKSPPSINMGSCITNYKGKEMVDDETDNDDNVPVADDHINSSEEDVVIWDLYGERNNLSTDRTSCNSTWMMQGGATTLPPQPHNDKGVKIQEPPKLLLTSNALDEMQQQLQPSSKGGHGHLPSAAVHDPSEFRLENCVESLYGKEFFLKREPPVVGLHTAMMVIAQNPHCHDALKALINTTTRLQSPLPTDPTTMITANPTHNHQFLSPPPADEVGLNPNLLFQSYSWAPTNANPNLFVWPDIYGRVQDPPADAMLPQQHHQVPPQMFMPMTMLPQFPPQMMMFGFPNFTGKYLQGDPGSSSNGAFMSGNSGYPGAPAPPSGV</sequence>
<evidence type="ECO:0000256" key="1">
    <source>
        <dbReference type="SAM" id="MobiDB-lite"/>
    </source>
</evidence>
<dbReference type="Proteomes" id="UP001157418">
    <property type="component" value="Unassembled WGS sequence"/>
</dbReference>
<keyword evidence="3" id="KW-1185">Reference proteome</keyword>
<organism evidence="2 3">
    <name type="scientific">Lactuca virosa</name>
    <dbReference type="NCBI Taxonomy" id="75947"/>
    <lineage>
        <taxon>Eukaryota</taxon>
        <taxon>Viridiplantae</taxon>
        <taxon>Streptophyta</taxon>
        <taxon>Embryophyta</taxon>
        <taxon>Tracheophyta</taxon>
        <taxon>Spermatophyta</taxon>
        <taxon>Magnoliopsida</taxon>
        <taxon>eudicotyledons</taxon>
        <taxon>Gunneridae</taxon>
        <taxon>Pentapetalae</taxon>
        <taxon>asterids</taxon>
        <taxon>campanulids</taxon>
        <taxon>Asterales</taxon>
        <taxon>Asteraceae</taxon>
        <taxon>Cichorioideae</taxon>
        <taxon>Cichorieae</taxon>
        <taxon>Lactucinae</taxon>
        <taxon>Lactuca</taxon>
    </lineage>
</organism>